<organism evidence="3 4">
    <name type="scientific">Phocaeicola vulgatus</name>
    <name type="common">Bacteroides vulgatus</name>
    <dbReference type="NCBI Taxonomy" id="821"/>
    <lineage>
        <taxon>Bacteria</taxon>
        <taxon>Pseudomonadati</taxon>
        <taxon>Bacteroidota</taxon>
        <taxon>Bacteroidia</taxon>
        <taxon>Bacteroidales</taxon>
        <taxon>Bacteroidaceae</taxon>
        <taxon>Phocaeicola</taxon>
    </lineage>
</organism>
<dbReference type="SUPFAM" id="SSF56349">
    <property type="entry name" value="DNA breaking-rejoining enzymes"/>
    <property type="match status" value="1"/>
</dbReference>
<dbReference type="InterPro" id="IPR011010">
    <property type="entry name" value="DNA_brk_join_enz"/>
</dbReference>
<dbReference type="InterPro" id="IPR013762">
    <property type="entry name" value="Integrase-like_cat_sf"/>
</dbReference>
<dbReference type="Pfam" id="PF00589">
    <property type="entry name" value="Phage_integrase"/>
    <property type="match status" value="1"/>
</dbReference>
<gene>
    <name evidence="3" type="ORF">DWX04_16910</name>
</gene>
<dbReference type="AlphaFoldDB" id="A0A412QDQ6"/>
<keyword evidence="1" id="KW-0233">DNA recombination</keyword>
<reference evidence="3 4" key="1">
    <citation type="submission" date="2018-08" db="EMBL/GenBank/DDBJ databases">
        <title>A genome reference for cultivated species of the human gut microbiota.</title>
        <authorList>
            <person name="Zou Y."/>
            <person name="Xue W."/>
            <person name="Luo G."/>
        </authorList>
    </citation>
    <scope>NUCLEOTIDE SEQUENCE [LARGE SCALE GENOMIC DNA]</scope>
    <source>
        <strain evidence="3 4">AF18-14</strain>
    </source>
</reference>
<dbReference type="CDD" id="cd01188">
    <property type="entry name" value="INT_RitA_C_like"/>
    <property type="match status" value="1"/>
</dbReference>
<dbReference type="RefSeq" id="WP_008142547.1">
    <property type="nucleotide sequence ID" value="NZ_JAHYNW010000111.1"/>
</dbReference>
<dbReference type="GO" id="GO:0015074">
    <property type="term" value="P:DNA integration"/>
    <property type="evidence" value="ECO:0007669"/>
    <property type="project" value="InterPro"/>
</dbReference>
<dbReference type="InterPro" id="IPR002104">
    <property type="entry name" value="Integrase_catalytic"/>
</dbReference>
<name>A0A412QDQ6_PHOVU</name>
<dbReference type="GO" id="GO:0006310">
    <property type="term" value="P:DNA recombination"/>
    <property type="evidence" value="ECO:0007669"/>
    <property type="project" value="UniProtKB-KW"/>
</dbReference>
<dbReference type="PANTHER" id="PTHR30349">
    <property type="entry name" value="PHAGE INTEGRASE-RELATED"/>
    <property type="match status" value="1"/>
</dbReference>
<dbReference type="Proteomes" id="UP000283833">
    <property type="component" value="Unassembled WGS sequence"/>
</dbReference>
<sequence length="418" mass="49030">MEESNFYDLRKQVVQQLRERHYAPLTICAFKSSYNKLECYMLENKIEIYSARVGEDFLKTRHKGMAYAQLSDFEKNMVRHIKIMNEVLHTGIIIGKPTPRSPMFEFKGDLGIQFNEFICHERRIKSPLTVSKHHLYLRDLYDFLKENNKLVKEFGIPDCLLFLRELKRKKRPWHHVVSSVRAFVRYSCERNLLADCNFSRWDRILCLHRPKNPQLPSYYSREEIKKMLDAIDRSCPKGKRDYAMLLLAARYGLRASDIVGITYANFEWEFNRLSLVQAKTGKPVSFPLSEEIGSAIIDYIKFGRPDIDSPHVFLEHMAPYQRISPQALSRIVSEWMLAARIDISTRKHGPHSLRHSLAINLFENGESPSVISEILGHSNLLTTMSYVKVDLKHLRQCALEVPQIPEIFYLEIYEKENW</sequence>
<proteinExistence type="predicted"/>
<dbReference type="GO" id="GO:0003677">
    <property type="term" value="F:DNA binding"/>
    <property type="evidence" value="ECO:0007669"/>
    <property type="project" value="InterPro"/>
</dbReference>
<dbReference type="EMBL" id="QRXI01000026">
    <property type="protein sequence ID" value="RGT89101.1"/>
    <property type="molecule type" value="Genomic_DNA"/>
</dbReference>
<evidence type="ECO:0000259" key="2">
    <source>
        <dbReference type="PROSITE" id="PS51898"/>
    </source>
</evidence>
<feature type="domain" description="Tyr recombinase" evidence="2">
    <location>
        <begin position="214"/>
        <end position="399"/>
    </location>
</feature>
<dbReference type="PROSITE" id="PS51898">
    <property type="entry name" value="TYR_RECOMBINASE"/>
    <property type="match status" value="1"/>
</dbReference>
<comment type="caution">
    <text evidence="3">The sequence shown here is derived from an EMBL/GenBank/DDBJ whole genome shotgun (WGS) entry which is preliminary data.</text>
</comment>
<dbReference type="InterPro" id="IPR050090">
    <property type="entry name" value="Tyrosine_recombinase_XerCD"/>
</dbReference>
<accession>A0A412QDQ6</accession>
<evidence type="ECO:0000256" key="1">
    <source>
        <dbReference type="ARBA" id="ARBA00023172"/>
    </source>
</evidence>
<protein>
    <recommendedName>
        <fullName evidence="2">Tyr recombinase domain-containing protein</fullName>
    </recommendedName>
</protein>
<dbReference type="Gene3D" id="1.10.443.10">
    <property type="entry name" value="Intergrase catalytic core"/>
    <property type="match status" value="1"/>
</dbReference>
<evidence type="ECO:0000313" key="3">
    <source>
        <dbReference type="EMBL" id="RGT89101.1"/>
    </source>
</evidence>
<dbReference type="PANTHER" id="PTHR30349:SF90">
    <property type="entry name" value="TYROSINE RECOMBINASE XERD"/>
    <property type="match status" value="1"/>
</dbReference>
<dbReference type="GeneID" id="78404435"/>
<evidence type="ECO:0000313" key="4">
    <source>
        <dbReference type="Proteomes" id="UP000283833"/>
    </source>
</evidence>